<comment type="similarity">
    <text evidence="2">Belongs to the GerABKC lipoprotein family.</text>
</comment>
<comment type="subcellular location">
    <subcellularLocation>
        <location evidence="1">Membrane</location>
        <topology evidence="1">Lipid-anchor</topology>
    </subcellularLocation>
</comment>
<accession>A0A9X0M8J9</accession>
<keyword evidence="5" id="KW-0472">Membrane</keyword>
<evidence type="ECO:0000256" key="6">
    <source>
        <dbReference type="ARBA" id="ARBA00023139"/>
    </source>
</evidence>
<evidence type="ECO:0000256" key="2">
    <source>
        <dbReference type="ARBA" id="ARBA00007886"/>
    </source>
</evidence>
<dbReference type="RefSeq" id="WP_061664849.1">
    <property type="nucleotide sequence ID" value="NZ_LOMO01000284.1"/>
</dbReference>
<dbReference type="EMBL" id="LOMO01000284">
    <property type="protein sequence ID" value="KXY25957.1"/>
    <property type="molecule type" value="Genomic_DNA"/>
</dbReference>
<dbReference type="Proteomes" id="UP000075476">
    <property type="component" value="Unassembled WGS sequence"/>
</dbReference>
<protein>
    <submittedName>
        <fullName evidence="11">Spore gernimation protein XA</fullName>
    </submittedName>
</protein>
<dbReference type="InterPro" id="IPR008844">
    <property type="entry name" value="Spore_GerAC-like"/>
</dbReference>
<evidence type="ECO:0000256" key="4">
    <source>
        <dbReference type="ARBA" id="ARBA00022729"/>
    </source>
</evidence>
<evidence type="ECO:0000259" key="10">
    <source>
        <dbReference type="Pfam" id="PF25198"/>
    </source>
</evidence>
<dbReference type="Gene3D" id="3.30.300.210">
    <property type="entry name" value="Nutrient germinant receptor protein C, domain 3"/>
    <property type="match status" value="1"/>
</dbReference>
<dbReference type="PANTHER" id="PTHR35789:SF1">
    <property type="entry name" value="SPORE GERMINATION PROTEIN B3"/>
    <property type="match status" value="1"/>
</dbReference>
<dbReference type="GO" id="GO:0009847">
    <property type="term" value="P:spore germination"/>
    <property type="evidence" value="ECO:0007669"/>
    <property type="project" value="InterPro"/>
</dbReference>
<evidence type="ECO:0000313" key="12">
    <source>
        <dbReference type="Proteomes" id="UP000075476"/>
    </source>
</evidence>
<reference evidence="11 12" key="1">
    <citation type="submission" date="2015-12" db="EMBL/GenBank/DDBJ databases">
        <title>Bacillus cereus Group isolate.</title>
        <authorList>
            <person name="Kovac J."/>
        </authorList>
    </citation>
    <scope>NUCLEOTIDE SEQUENCE [LARGE SCALE GENOMIC DNA]</scope>
    <source>
        <strain evidence="11 12">FSL K6-0073</strain>
    </source>
</reference>
<name>A0A9X0M8J9_BACCE</name>
<evidence type="ECO:0000313" key="11">
    <source>
        <dbReference type="EMBL" id="KXY25957.1"/>
    </source>
</evidence>
<keyword evidence="8" id="KW-0175">Coiled coil</keyword>
<dbReference type="PANTHER" id="PTHR35789">
    <property type="entry name" value="SPORE GERMINATION PROTEIN B3"/>
    <property type="match status" value="1"/>
</dbReference>
<dbReference type="AlphaFoldDB" id="A0A9X0M8J9"/>
<dbReference type="Pfam" id="PF25198">
    <property type="entry name" value="Spore_GerAC_N"/>
    <property type="match status" value="1"/>
</dbReference>
<keyword evidence="4" id="KW-0732">Signal</keyword>
<evidence type="ECO:0000256" key="3">
    <source>
        <dbReference type="ARBA" id="ARBA00022544"/>
    </source>
</evidence>
<evidence type="ECO:0000256" key="7">
    <source>
        <dbReference type="ARBA" id="ARBA00023288"/>
    </source>
</evidence>
<dbReference type="InterPro" id="IPR038501">
    <property type="entry name" value="Spore_GerAC_C_sf"/>
</dbReference>
<dbReference type="NCBIfam" id="TIGR02887">
    <property type="entry name" value="spore_ger_x_C"/>
    <property type="match status" value="1"/>
</dbReference>
<dbReference type="InterPro" id="IPR046953">
    <property type="entry name" value="Spore_GerAC-like_C"/>
</dbReference>
<evidence type="ECO:0000256" key="5">
    <source>
        <dbReference type="ARBA" id="ARBA00023136"/>
    </source>
</evidence>
<evidence type="ECO:0000256" key="8">
    <source>
        <dbReference type="SAM" id="Coils"/>
    </source>
</evidence>
<dbReference type="GO" id="GO:0016020">
    <property type="term" value="C:membrane"/>
    <property type="evidence" value="ECO:0007669"/>
    <property type="project" value="UniProtKB-SubCell"/>
</dbReference>
<feature type="domain" description="Spore germination protein N-terminal" evidence="10">
    <location>
        <begin position="21"/>
        <end position="187"/>
    </location>
</feature>
<evidence type="ECO:0000256" key="1">
    <source>
        <dbReference type="ARBA" id="ARBA00004635"/>
    </source>
</evidence>
<evidence type="ECO:0000259" key="9">
    <source>
        <dbReference type="Pfam" id="PF05504"/>
    </source>
</evidence>
<sequence>MIRKSIFIAICCVYLIGCNERVPLEKASLILLIALDKTANGQIRIGTSIPIFHPQKKNDTVEHWVQASTVYNGISKIDTKLTGFVTSSKAEIILIGKNFAQEANWIRQLDSSYRDPYSNINAKVILIDGLAEDFFKVKSLDKPALPSYINKLVNSSVQNNQAVSPTIEQLMREKNEEGLTQSLPIIKKTNDEIDTIGIAFLDQYGRYLTRISKKDVKLFNLLNKSKKTGRMILHLALSPKKSNQKSNASILVQDAKRKINVNFKKGKFIFNIHVNMNVALIEKTNGNLITNRFDNKKNIIKLEQEIKQELDNKLQNILQDIQKNQIDPLGLALYARAFQYQEWKKVKKDWLHVLSKAKINVKTNVKIIDTGTIKS</sequence>
<dbReference type="Pfam" id="PF05504">
    <property type="entry name" value="Spore_GerAC"/>
    <property type="match status" value="1"/>
</dbReference>
<dbReference type="InterPro" id="IPR057336">
    <property type="entry name" value="GerAC_N"/>
</dbReference>
<gene>
    <name evidence="11" type="ORF">AT268_14270</name>
</gene>
<feature type="domain" description="Spore germination GerAC-like C-terminal" evidence="9">
    <location>
        <begin position="197"/>
        <end position="371"/>
    </location>
</feature>
<keyword evidence="3" id="KW-0309">Germination</keyword>
<keyword evidence="7" id="KW-0449">Lipoprotein</keyword>
<proteinExistence type="inferred from homology"/>
<feature type="coiled-coil region" evidence="8">
    <location>
        <begin position="300"/>
        <end position="327"/>
    </location>
</feature>
<keyword evidence="6" id="KW-0564">Palmitate</keyword>
<comment type="caution">
    <text evidence="11">The sequence shown here is derived from an EMBL/GenBank/DDBJ whole genome shotgun (WGS) entry which is preliminary data.</text>
</comment>
<organism evidence="11 12">
    <name type="scientific">Bacillus cereus</name>
    <dbReference type="NCBI Taxonomy" id="1396"/>
    <lineage>
        <taxon>Bacteria</taxon>
        <taxon>Bacillati</taxon>
        <taxon>Bacillota</taxon>
        <taxon>Bacilli</taxon>
        <taxon>Bacillales</taxon>
        <taxon>Bacillaceae</taxon>
        <taxon>Bacillus</taxon>
        <taxon>Bacillus cereus group</taxon>
    </lineage>
</organism>